<accession>A0A7C8YN35</accession>
<protein>
    <submittedName>
        <fullName evidence="1">Uncharacterized protein</fullName>
    </submittedName>
</protein>
<reference evidence="1" key="1">
    <citation type="journal article" date="2013" name="J. Plant Res.">
        <title>Effect of fungi and light on seed germination of three Opuntia species from semiarid lands of central Mexico.</title>
        <authorList>
            <person name="Delgado-Sanchez P."/>
            <person name="Jimenez-Bremont J.F."/>
            <person name="Guerrero-Gonzalez Mde L."/>
            <person name="Flores J."/>
        </authorList>
    </citation>
    <scope>NUCLEOTIDE SEQUENCE</scope>
    <source>
        <tissue evidence="1">Cladode</tissue>
    </source>
</reference>
<evidence type="ECO:0000313" key="1">
    <source>
        <dbReference type="EMBL" id="MBA4622438.1"/>
    </source>
</evidence>
<sequence>MNFCISTGPTYMTQTRTIARKAVNATSFQKHLRRVVLTGFLHFSCGLGHLDSKSSDIRSALCSGERVGTSLIVRGALYPLLSKGFIHSQKALDVKEAVANPLTFDFSRSGSANKFSSSSPKASCLTTIIPVDPLMPTMRRTLESTNEIKEIASSNLKAAPPGSPIDIQRIKAEATNKA</sequence>
<dbReference type="EMBL" id="GISG01038792">
    <property type="protein sequence ID" value="MBA4622438.1"/>
    <property type="molecule type" value="Transcribed_RNA"/>
</dbReference>
<proteinExistence type="predicted"/>
<name>A0A7C8YN35_OPUST</name>
<dbReference type="AlphaFoldDB" id="A0A7C8YN35"/>
<reference evidence="1" key="2">
    <citation type="submission" date="2020-07" db="EMBL/GenBank/DDBJ databases">
        <authorList>
            <person name="Vera ALvarez R."/>
            <person name="Arias-Moreno D.M."/>
            <person name="Jimenez-Jacinto V."/>
            <person name="Jimenez-Bremont J.F."/>
            <person name="Swaminathan K."/>
            <person name="Moose S.P."/>
            <person name="Guerrero-Gonzalez M.L."/>
            <person name="Marino-Ramirez L."/>
            <person name="Landsman D."/>
            <person name="Rodriguez-Kessler M."/>
            <person name="Delgado-Sanchez P."/>
        </authorList>
    </citation>
    <scope>NUCLEOTIDE SEQUENCE</scope>
    <source>
        <tissue evidence="1">Cladode</tissue>
    </source>
</reference>
<organism evidence="1">
    <name type="scientific">Opuntia streptacantha</name>
    <name type="common">Prickly pear cactus</name>
    <name type="synonym">Opuntia cardona</name>
    <dbReference type="NCBI Taxonomy" id="393608"/>
    <lineage>
        <taxon>Eukaryota</taxon>
        <taxon>Viridiplantae</taxon>
        <taxon>Streptophyta</taxon>
        <taxon>Embryophyta</taxon>
        <taxon>Tracheophyta</taxon>
        <taxon>Spermatophyta</taxon>
        <taxon>Magnoliopsida</taxon>
        <taxon>eudicotyledons</taxon>
        <taxon>Gunneridae</taxon>
        <taxon>Pentapetalae</taxon>
        <taxon>Caryophyllales</taxon>
        <taxon>Cactineae</taxon>
        <taxon>Cactaceae</taxon>
        <taxon>Opuntioideae</taxon>
        <taxon>Opuntia</taxon>
    </lineage>
</organism>